<organism evidence="3 4">
    <name type="scientific">Thermovibrio ammonificans (strain DSM 15698 / JCM 12110 / HB-1)</name>
    <dbReference type="NCBI Taxonomy" id="648996"/>
    <lineage>
        <taxon>Bacteria</taxon>
        <taxon>Pseudomonadati</taxon>
        <taxon>Aquificota</taxon>
        <taxon>Aquificia</taxon>
        <taxon>Desulfurobacteriales</taxon>
        <taxon>Desulfurobacteriaceae</taxon>
        <taxon>Thermovibrio</taxon>
    </lineage>
</organism>
<reference evidence="3" key="1">
    <citation type="submission" date="2011-01" db="EMBL/GenBank/DDBJ databases">
        <title>Complete sequence of chromosome of Thermovibrio ammonificans HB-1.</title>
        <authorList>
            <consortium name="US DOE Joint Genome Institute"/>
            <person name="Lucas S."/>
            <person name="Copeland A."/>
            <person name="Lapidus A."/>
            <person name="Cheng J.-F."/>
            <person name="Goodwin L."/>
            <person name="Pitluck S."/>
            <person name="Davenport K."/>
            <person name="Detter J.C."/>
            <person name="Han C."/>
            <person name="Tapia R."/>
            <person name="Land M."/>
            <person name="Hauser L."/>
            <person name="Kyrpides N."/>
            <person name="Ivanova N."/>
            <person name="Ovchinnikova G."/>
            <person name="Vetriani C."/>
            <person name="Woyke T."/>
        </authorList>
    </citation>
    <scope>NUCLEOTIDE SEQUENCE [LARGE SCALE GENOMIC DNA]</scope>
    <source>
        <strain evidence="3">HB-1</strain>
    </source>
</reference>
<dbReference type="EMBL" id="CP002444">
    <property type="protein sequence ID" value="ADU95989.1"/>
    <property type="molecule type" value="Genomic_DNA"/>
</dbReference>
<keyword evidence="1" id="KW-1133">Transmembrane helix</keyword>
<dbReference type="KEGG" id="tam:Theam_0015"/>
<protein>
    <recommendedName>
        <fullName evidence="2">Tip attachment protein J domain-containing protein</fullName>
    </recommendedName>
</protein>
<feature type="domain" description="Tip attachment protein J" evidence="2">
    <location>
        <begin position="566"/>
        <end position="704"/>
    </location>
</feature>
<feature type="transmembrane region" description="Helical" evidence="1">
    <location>
        <begin position="98"/>
        <end position="121"/>
    </location>
</feature>
<dbReference type="STRING" id="648996.Theam_0015"/>
<keyword evidence="1" id="KW-0472">Membrane</keyword>
<evidence type="ECO:0000256" key="1">
    <source>
        <dbReference type="SAM" id="Phobius"/>
    </source>
</evidence>
<feature type="transmembrane region" description="Helical" evidence="1">
    <location>
        <begin position="70"/>
        <end position="91"/>
    </location>
</feature>
<evidence type="ECO:0000313" key="3">
    <source>
        <dbReference type="EMBL" id="ADU95989.1"/>
    </source>
</evidence>
<dbReference type="HOGENOM" id="CLU_008822_0_0_0"/>
<keyword evidence="4" id="KW-1185">Reference proteome</keyword>
<evidence type="ECO:0000313" key="4">
    <source>
        <dbReference type="Proteomes" id="UP000006362"/>
    </source>
</evidence>
<dbReference type="Pfam" id="PF13550">
    <property type="entry name" value="Phage-tail_3"/>
    <property type="match status" value="1"/>
</dbReference>
<name>E8T2R4_THEA1</name>
<dbReference type="Proteomes" id="UP000006362">
    <property type="component" value="Chromosome"/>
</dbReference>
<dbReference type="eggNOG" id="COG4723">
    <property type="taxonomic scope" value="Bacteria"/>
</dbReference>
<gene>
    <name evidence="3" type="ordered locus">Theam_0015</name>
</gene>
<sequence length="806" mass="90190">MKLLDRVISPNEKGKTLADVLREHGLRPESQNIQIWIDGKLSKVPPDKLKVRPGWKIEIVPLPTGGGGGVLGAIGAIAVGVLTGGLAAAAIGSITLGAFTLSASTVFSLGFMVGAGIFSYLTAPKPKVPSFGDIGDMFGSSPTYSWNGVQTAMTQGVPVPVVYGRHAVGGVRLQYRLFGTDCVTGKVEDGELKIGRTENNGTPVGRFAQWLWDFVLLSEGEIEELEELWLNDVFYKSIEGKYFHCVYTKGKSSPEPITLFSGNLAQTPSGKNWWWGEIGYGYFQAPTYITVPINKTVSSDEKFVYITKLPSKMIEKISINLHFPNGLFKITDSGGLTLEECKLKFTLYKGYEKLGESPEIPIYGGVKEPFIYVYDIYINKGFQKENQAPYPFGYNFYDPQDNLTLEEIPYTLIIEKVSADNPTIKDSNTLSIQCITEELGKGAGVSPPSDSGLSDITENPFKVSYSGSSILVYSIAASSVISGNLPNIRAVMKGKKVKLYNFETGQWEIAWSDNPAWIIRDILTNPRYGLGDFITDENIDDESFIAFAQFCQEQGYRCNLVLDGFQRGWDLINNLLAKFRAFILRNGSKYKVKFLKDEPPVQMFTMGNIVQGSLKVHFISLSDRYNTIEARFLDETDGYKMKTILVSTGDKYERKKTIDFFGITDKFLLNWMQKVKRSIEFDVYLDALAIEPGDIFLFSHDVPKWLTSGRIVRQEGNILILDRTVAPESNYIKVRTKDDQILTFEIENVEETKIYLKTSTPELENCPYICGKISETPKLYRCTEITRTAENIRHIVAVEHIPELFD</sequence>
<dbReference type="InterPro" id="IPR032876">
    <property type="entry name" value="J_dom"/>
</dbReference>
<dbReference type="InterPro" id="IPR053171">
    <property type="entry name" value="Viral_Tip_Attach_Protein"/>
</dbReference>
<dbReference type="AlphaFoldDB" id="E8T2R4"/>
<proteinExistence type="predicted"/>
<accession>E8T2R4</accession>
<dbReference type="PANTHER" id="PTHR36251">
    <property type="entry name" value="FELS-1 PROPHAGE HOST SPECIFICITY PROTEIN-RELATED"/>
    <property type="match status" value="1"/>
</dbReference>
<dbReference type="OrthoDB" id="109844at2"/>
<evidence type="ECO:0000259" key="2">
    <source>
        <dbReference type="Pfam" id="PF13550"/>
    </source>
</evidence>
<keyword evidence="1" id="KW-0812">Transmembrane</keyword>
<dbReference type="eggNOG" id="COG4733">
    <property type="taxonomic scope" value="Bacteria"/>
</dbReference>
<dbReference type="PANTHER" id="PTHR36251:SF2">
    <property type="entry name" value="GIFSY-2 PROPHAGE HOST SPECIFICITY PROTEIN J, PHAGE LAMBDA"/>
    <property type="match status" value="1"/>
</dbReference>
<dbReference type="RefSeq" id="WP_013536775.1">
    <property type="nucleotide sequence ID" value="NC_014926.1"/>
</dbReference>